<evidence type="ECO:0000313" key="3">
    <source>
        <dbReference type="Proteomes" id="UP000694845"/>
    </source>
</evidence>
<organism evidence="3 4">
    <name type="scientific">Acanthaster planci</name>
    <name type="common">Crown-of-thorns starfish</name>
    <dbReference type="NCBI Taxonomy" id="133434"/>
    <lineage>
        <taxon>Eukaryota</taxon>
        <taxon>Metazoa</taxon>
        <taxon>Echinodermata</taxon>
        <taxon>Eleutherozoa</taxon>
        <taxon>Asterozoa</taxon>
        <taxon>Asteroidea</taxon>
        <taxon>Valvatacea</taxon>
        <taxon>Valvatida</taxon>
        <taxon>Acanthasteridae</taxon>
        <taxon>Acanthaster</taxon>
    </lineage>
</organism>
<keyword evidence="3" id="KW-1185">Reference proteome</keyword>
<accession>A0A8B7YRB8</accession>
<sequence length="471" mass="54540">MTRQCICQICTCGRHRCPHRPQAPVSKGPCVLSEYTNKYKPYPGNLMRDSFKPKEQMIQGTGNMSDATTHRVDYIPREVNRPAIHQPETYRKPDGDIDHLTSYTKDYPGHKSEPVKSFRGDHIRHVPSGEFRGNPTYTDDYRRWSLPTRDQGKAYHSYIPPSAPFDGLSTFARDFQPKKVDLRQSLRPAENTQRSDAPFEDKTSHKVSYIPHAPQARHVRLQEPYKRSPHKFDGLTTFQRDFTAKDAHRSDNFKPDATPMKSDQPFEDSTTFRSDYKKWDSEPIQVHVPETYQKPAGDMDLYTTNKLAYQPHKIRPASARRPVSQGRKTDVPFDDRTNYNSDFRKWNSKPERRGDPSQRPYERPEIPFEGSTNYRAHYIPKHAMPAKSMGPDRTARQSSDPFDDRTFYKLDFTAKEMTPCPAINLPASGYVFSQTDQRGHEMWVKNAWTGETERVMKTPPQQISLEQATYA</sequence>
<dbReference type="PANTHER" id="PTHR31516:SF17">
    <property type="entry name" value="STABILIZER OF AXONEMAL MICROTUBULES 2"/>
    <property type="match status" value="1"/>
</dbReference>
<feature type="compositionally biased region" description="Basic and acidic residues" evidence="2">
    <location>
        <begin position="327"/>
        <end position="366"/>
    </location>
</feature>
<dbReference type="AlphaFoldDB" id="A0A8B7YRB8"/>
<feature type="region of interest" description="Disordered" evidence="2">
    <location>
        <begin position="312"/>
        <end position="368"/>
    </location>
</feature>
<dbReference type="CTD" id="283726"/>
<evidence type="ECO:0000256" key="1">
    <source>
        <dbReference type="ARBA" id="ARBA00008738"/>
    </source>
</evidence>
<name>A0A8B7YRB8_ACAPL</name>
<comment type="similarity">
    <text evidence="1">Belongs to the FAM154 family.</text>
</comment>
<gene>
    <name evidence="4" type="primary">LOC110981723</name>
</gene>
<dbReference type="OMA" id="PRCICEI"/>
<dbReference type="GO" id="GO:0008017">
    <property type="term" value="F:microtubule binding"/>
    <property type="evidence" value="ECO:0007669"/>
    <property type="project" value="InterPro"/>
</dbReference>
<proteinExistence type="inferred from homology"/>
<dbReference type="GeneID" id="110981723"/>
<dbReference type="GO" id="GO:0005879">
    <property type="term" value="C:axonemal microtubule"/>
    <property type="evidence" value="ECO:0007669"/>
    <property type="project" value="TreeGrafter"/>
</dbReference>
<feature type="region of interest" description="Disordered" evidence="2">
    <location>
        <begin position="248"/>
        <end position="269"/>
    </location>
</feature>
<dbReference type="GO" id="GO:0036126">
    <property type="term" value="C:sperm flagellum"/>
    <property type="evidence" value="ECO:0007669"/>
    <property type="project" value="TreeGrafter"/>
</dbReference>
<dbReference type="RefSeq" id="XP_022095232.1">
    <property type="nucleotide sequence ID" value="XM_022239540.1"/>
</dbReference>
<dbReference type="GO" id="GO:0036064">
    <property type="term" value="C:ciliary basal body"/>
    <property type="evidence" value="ECO:0007669"/>
    <property type="project" value="TreeGrafter"/>
</dbReference>
<dbReference type="Proteomes" id="UP000694845">
    <property type="component" value="Unplaced"/>
</dbReference>
<dbReference type="GO" id="GO:0005814">
    <property type="term" value="C:centriole"/>
    <property type="evidence" value="ECO:0007669"/>
    <property type="project" value="TreeGrafter"/>
</dbReference>
<protein>
    <submittedName>
        <fullName evidence="4">Stabilizer of axonemal microtubules 2-like</fullName>
    </submittedName>
</protein>
<dbReference type="KEGG" id="aplc:110981723"/>
<reference evidence="4" key="1">
    <citation type="submission" date="2025-08" db="UniProtKB">
        <authorList>
            <consortium name="RefSeq"/>
        </authorList>
    </citation>
    <scope>IDENTIFICATION</scope>
</reference>
<dbReference type="InterPro" id="IPR033336">
    <property type="entry name" value="SAXO1/2"/>
</dbReference>
<evidence type="ECO:0000256" key="2">
    <source>
        <dbReference type="SAM" id="MobiDB-lite"/>
    </source>
</evidence>
<dbReference type="Pfam" id="PF05217">
    <property type="entry name" value="SAXO1-2"/>
    <property type="match status" value="1"/>
</dbReference>
<dbReference type="OrthoDB" id="365640at2759"/>
<dbReference type="PANTHER" id="PTHR31516">
    <property type="entry name" value="STABILIZER OF AXONEMAL MICROTUBULES 2"/>
    <property type="match status" value="1"/>
</dbReference>
<evidence type="ECO:0000313" key="4">
    <source>
        <dbReference type="RefSeq" id="XP_022095232.1"/>
    </source>
</evidence>